<protein>
    <recommendedName>
        <fullName evidence="4">DGQHR domain-containing protein</fullName>
    </recommendedName>
</protein>
<gene>
    <name evidence="2" type="ORF">XF5B_11670</name>
    <name evidence="3" type="ORF">XF6B_11740</name>
</gene>
<reference evidence="2" key="1">
    <citation type="submission" date="2020-05" db="EMBL/GenBank/DDBJ databases">
        <title>Complete genome sequence of Bradyrhizobium diazoefficiens XF5 isolated from soybean nodule.</title>
        <authorList>
            <person name="Noda R."/>
            <person name="Kakizaki K."/>
            <person name="Minamisawa K."/>
        </authorList>
    </citation>
    <scope>NUCLEOTIDE SEQUENCE</scope>
    <source>
        <strain evidence="2">XF5</strain>
    </source>
</reference>
<name>A0A810ADV2_9BRAD</name>
<dbReference type="CDD" id="cd16413">
    <property type="entry name" value="DGQHR_domain"/>
    <property type="match status" value="1"/>
</dbReference>
<dbReference type="Pfam" id="PF14072">
    <property type="entry name" value="DndB"/>
    <property type="match status" value="1"/>
</dbReference>
<evidence type="ECO:0000313" key="2">
    <source>
        <dbReference type="EMBL" id="BCE53655.1"/>
    </source>
</evidence>
<dbReference type="EMBL" id="AP023096">
    <property type="protein sequence ID" value="BCE62375.1"/>
    <property type="molecule type" value="Genomic_DNA"/>
</dbReference>
<dbReference type="InterPro" id="IPR017601">
    <property type="entry name" value="DGQHR-contain_dom"/>
</dbReference>
<dbReference type="NCBIfam" id="TIGR03187">
    <property type="entry name" value="DGQHR"/>
    <property type="match status" value="1"/>
</dbReference>
<dbReference type="RefSeq" id="WP_157862127.1">
    <property type="nucleotide sequence ID" value="NZ_AP022638.1"/>
</dbReference>
<dbReference type="InterPro" id="IPR017642">
    <property type="entry name" value="DNA_S_mod_DndB"/>
</dbReference>
<sequence length="438" mass="48696">MLLLQPGVIFAFIGGSIGEVEIPAARVRQGALVLYTTALKVSDLIAKDFYCVDTLDPEDTETGYQRLLNTARAKKLADYIVNGQDSKDAFLPTSVFLATDKTIEFNAEDNSITFDVASVGPFSVVDGQHRLEGLKLAAQKDGRVLEFEVPVNIAVNLTKIAQMCHFLIVNTTQKSVDKSVEQRIIARLSDALDVEDLPSLPRWILKTVERGEVEKAIRFVDYLNEADGSPWKSQILMANADADGATINQRSFVKAIVKYVLTANNPLASFNDFDKENKIFLNYWKAIAAQLDDGNSSILYKYNGVELFCKFSIPFFTKLLDRKSFTVSSMEELPASCFNNVEGNYAGVGHPDWWAKGSKASFLNAGAINVVSQEMSKALHKVSLSSAIVRCLVGTRREPLSEHKKAQRRGAEQQKQEGAERRKEFELRLGQRDREGHS</sequence>
<evidence type="ECO:0008006" key="4">
    <source>
        <dbReference type="Google" id="ProtNLM"/>
    </source>
</evidence>
<organism evidence="3">
    <name type="scientific">Bradyrhizobium diazoefficiens</name>
    <dbReference type="NCBI Taxonomy" id="1355477"/>
    <lineage>
        <taxon>Bacteria</taxon>
        <taxon>Pseudomonadati</taxon>
        <taxon>Pseudomonadota</taxon>
        <taxon>Alphaproteobacteria</taxon>
        <taxon>Hyphomicrobiales</taxon>
        <taxon>Nitrobacteraceae</taxon>
        <taxon>Bradyrhizobium</taxon>
    </lineage>
</organism>
<reference evidence="3" key="2">
    <citation type="submission" date="2020-05" db="EMBL/GenBank/DDBJ databases">
        <title>Complete genome sequence of Bradyrhizobium diazoefficiens XF6 isolated from soybean nodule.</title>
        <authorList>
            <person name="Noda R."/>
            <person name="Kakizaki K."/>
            <person name="Minamisawa K."/>
        </authorList>
    </citation>
    <scope>NUCLEOTIDE SEQUENCE</scope>
    <source>
        <strain evidence="3">XF6</strain>
    </source>
</reference>
<proteinExistence type="predicted"/>
<evidence type="ECO:0000313" key="3">
    <source>
        <dbReference type="EMBL" id="BCE62375.1"/>
    </source>
</evidence>
<dbReference type="AlphaFoldDB" id="A0A810ADV2"/>
<feature type="region of interest" description="Disordered" evidence="1">
    <location>
        <begin position="400"/>
        <end position="438"/>
    </location>
</feature>
<evidence type="ECO:0000256" key="1">
    <source>
        <dbReference type="SAM" id="MobiDB-lite"/>
    </source>
</evidence>
<accession>A0A810ADV2</accession>
<dbReference type="EMBL" id="AP023095">
    <property type="protein sequence ID" value="BCE53655.1"/>
    <property type="molecule type" value="Genomic_DNA"/>
</dbReference>